<gene>
    <name evidence="1" type="ORF">SFC79_05585</name>
</gene>
<name>A0ABU5K8M9_9ACTN</name>
<evidence type="ECO:0000313" key="1">
    <source>
        <dbReference type="EMBL" id="MDZ5661231.1"/>
    </source>
</evidence>
<dbReference type="RefSeq" id="WP_322423555.1">
    <property type="nucleotide sequence ID" value="NZ_CP141058.1"/>
</dbReference>
<evidence type="ECO:0000313" key="2">
    <source>
        <dbReference type="Proteomes" id="UP001291999"/>
    </source>
</evidence>
<protein>
    <submittedName>
        <fullName evidence="1">Uncharacterized protein</fullName>
    </submittedName>
</protein>
<proteinExistence type="predicted"/>
<accession>A0ABU5K8M9</accession>
<comment type="caution">
    <text evidence="1">The sequence shown here is derived from an EMBL/GenBank/DDBJ whole genome shotgun (WGS) entry which is preliminary data.</text>
</comment>
<sequence length="49" mass="5555">MGPMGMVKKLATLGIAKKVYDEARKPHNQAKIKEAVRKVQERRSGGKRY</sequence>
<reference evidence="1 2" key="1">
    <citation type="submission" date="2023-11" db="EMBL/GenBank/DDBJ databases">
        <title>Novel species in genus Nocardioides.</title>
        <authorList>
            <person name="Zhou H."/>
        </authorList>
    </citation>
    <scope>NUCLEOTIDE SEQUENCE [LARGE SCALE GENOMIC DNA]</scope>
    <source>
        <strain evidence="1 2">S-58</strain>
    </source>
</reference>
<dbReference type="EMBL" id="JAXQPW010000001">
    <property type="protein sequence ID" value="MDZ5661231.1"/>
    <property type="molecule type" value="Genomic_DNA"/>
</dbReference>
<dbReference type="Proteomes" id="UP001291999">
    <property type="component" value="Unassembled WGS sequence"/>
</dbReference>
<keyword evidence="2" id="KW-1185">Reference proteome</keyword>
<organism evidence="1 2">
    <name type="scientific">Nocardioides renjunii</name>
    <dbReference type="NCBI Taxonomy" id="3095075"/>
    <lineage>
        <taxon>Bacteria</taxon>
        <taxon>Bacillati</taxon>
        <taxon>Actinomycetota</taxon>
        <taxon>Actinomycetes</taxon>
        <taxon>Propionibacteriales</taxon>
        <taxon>Nocardioidaceae</taxon>
        <taxon>Nocardioides</taxon>
    </lineage>
</organism>